<evidence type="ECO:0000313" key="1">
    <source>
        <dbReference type="EMBL" id="QSS64073.1"/>
    </source>
</evidence>
<name>A0A8A1MHC7_AJECA</name>
<sequence>MKVRNTSVRLFDVSGAPQLRNRCACVWLKNSETTDTYRRVRESVHFSALGTMRGRYTQNLRPMVIGYL</sequence>
<dbReference type="Proteomes" id="UP000663671">
    <property type="component" value="Chromosome 1"/>
</dbReference>
<proteinExistence type="predicted"/>
<evidence type="ECO:0000313" key="2">
    <source>
        <dbReference type="Proteomes" id="UP000663671"/>
    </source>
</evidence>
<gene>
    <name evidence="1" type="ORF">I7I51_01135</name>
</gene>
<dbReference type="VEuPathDB" id="FungiDB:I7I51_01135"/>
<accession>A0A8A1MHC7</accession>
<organism evidence="1 2">
    <name type="scientific">Ajellomyces capsulatus</name>
    <name type="common">Darling's disease fungus</name>
    <name type="synonym">Histoplasma capsulatum</name>
    <dbReference type="NCBI Taxonomy" id="5037"/>
    <lineage>
        <taxon>Eukaryota</taxon>
        <taxon>Fungi</taxon>
        <taxon>Dikarya</taxon>
        <taxon>Ascomycota</taxon>
        <taxon>Pezizomycotina</taxon>
        <taxon>Eurotiomycetes</taxon>
        <taxon>Eurotiomycetidae</taxon>
        <taxon>Onygenales</taxon>
        <taxon>Ajellomycetaceae</taxon>
        <taxon>Histoplasma</taxon>
    </lineage>
</organism>
<dbReference type="EMBL" id="CP069114">
    <property type="protein sequence ID" value="QSS64073.1"/>
    <property type="molecule type" value="Genomic_DNA"/>
</dbReference>
<dbReference type="AlphaFoldDB" id="A0A8A1MHC7"/>
<protein>
    <submittedName>
        <fullName evidence="1">Uncharacterized protein</fullName>
    </submittedName>
</protein>
<reference evidence="1" key="1">
    <citation type="submission" date="2021-01" db="EMBL/GenBank/DDBJ databases">
        <title>Chromosome-level genome assembly of a human fungal pathogen reveals clustering of transcriptionally co-regulated genes.</title>
        <authorList>
            <person name="Voorhies M."/>
            <person name="Cohen S."/>
            <person name="Shea T.P."/>
            <person name="Petrus S."/>
            <person name="Munoz J.F."/>
            <person name="Poplawski S."/>
            <person name="Goldman W.E."/>
            <person name="Michael T."/>
            <person name="Cuomo C.A."/>
            <person name="Sil A."/>
            <person name="Beyhan S."/>
        </authorList>
    </citation>
    <scope>NUCLEOTIDE SEQUENCE</scope>
    <source>
        <strain evidence="1">WU24</strain>
    </source>
</reference>